<feature type="transmembrane region" description="Helical" evidence="1">
    <location>
        <begin position="194"/>
        <end position="216"/>
    </location>
</feature>
<reference evidence="3" key="1">
    <citation type="journal article" date="2015" name="MBio">
        <title>Genome-Resolved Metagenomic Analysis Reveals Roles for Candidate Phyla and Other Microbial Community Members in Biogeochemical Transformations in Oil Reservoirs.</title>
        <authorList>
            <person name="Hu P."/>
            <person name="Tom L."/>
            <person name="Singh A."/>
            <person name="Thomas B.C."/>
            <person name="Baker B.J."/>
            <person name="Piceno Y.M."/>
            <person name="Andersen G.L."/>
            <person name="Banfield J.F."/>
        </authorList>
    </citation>
    <scope>NUCLEOTIDE SEQUENCE [LARGE SCALE GENOMIC DNA]</scope>
</reference>
<dbReference type="AlphaFoldDB" id="A0A117M5T4"/>
<feature type="transmembrane region" description="Helical" evidence="1">
    <location>
        <begin position="88"/>
        <end position="107"/>
    </location>
</feature>
<feature type="transmembrane region" description="Helical" evidence="1">
    <location>
        <begin position="29"/>
        <end position="46"/>
    </location>
</feature>
<feature type="transmembrane region" description="Helical" evidence="1">
    <location>
        <begin position="228"/>
        <end position="247"/>
    </location>
</feature>
<evidence type="ECO:0000313" key="2">
    <source>
        <dbReference type="EMBL" id="KUK85932.1"/>
    </source>
</evidence>
<name>A0A117M5T4_UNCT6</name>
<accession>A0A117M5T4</accession>
<comment type="caution">
    <text evidence="2">The sequence shown here is derived from an EMBL/GenBank/DDBJ whole genome shotgun (WGS) entry which is preliminary data.</text>
</comment>
<proteinExistence type="predicted"/>
<dbReference type="Proteomes" id="UP000053467">
    <property type="component" value="Unassembled WGS sequence"/>
</dbReference>
<evidence type="ECO:0000256" key="1">
    <source>
        <dbReference type="SAM" id="Phobius"/>
    </source>
</evidence>
<evidence type="ECO:0000313" key="3">
    <source>
        <dbReference type="Proteomes" id="UP000053467"/>
    </source>
</evidence>
<keyword evidence="1" id="KW-0472">Membrane</keyword>
<sequence>MFYLILSITSSVLIGNLLKLFQKDKKSSIYLILLSNYFIASLISFFQMNRVKVTFYLFDVIFAIFIGILYFLNFVIYDKNIKRNGISLSISIMRVSLIIPLILSVFLFKEKLSINIFIGILVILLAFILMGNLKVKLSLFLIFILFLNTGMSDAGLKIFEVYGKNDISFFLFILFLSAFLINLIVFLFKDKKFYFKSVLYGFIVGIPNQFMSYFFLKSLKYLQASVAYPLLGSGVVIGGILTDIIIWKARPELKQYIVFFLLIFGVIVLNLT</sequence>
<feature type="transmembrane region" description="Helical" evidence="1">
    <location>
        <begin position="137"/>
        <end position="156"/>
    </location>
</feature>
<feature type="transmembrane region" description="Helical" evidence="1">
    <location>
        <begin position="114"/>
        <end position="131"/>
    </location>
</feature>
<dbReference type="EMBL" id="LGGX01000035">
    <property type="protein sequence ID" value="KUK85932.1"/>
    <property type="molecule type" value="Genomic_DNA"/>
</dbReference>
<feature type="transmembrane region" description="Helical" evidence="1">
    <location>
        <begin position="168"/>
        <end position="188"/>
    </location>
</feature>
<dbReference type="SUPFAM" id="SSF103481">
    <property type="entry name" value="Multidrug resistance efflux transporter EmrE"/>
    <property type="match status" value="2"/>
</dbReference>
<feature type="transmembrane region" description="Helical" evidence="1">
    <location>
        <begin position="53"/>
        <end position="76"/>
    </location>
</feature>
<keyword evidence="1" id="KW-0812">Transmembrane</keyword>
<gene>
    <name evidence="2" type="ORF">XE03_1815</name>
</gene>
<keyword evidence="1" id="KW-1133">Transmembrane helix</keyword>
<protein>
    <submittedName>
        <fullName evidence="2">Uncharacterized protein</fullName>
    </submittedName>
</protein>
<organism evidence="2 3">
    <name type="scientific">candidate division TA06 bacterium 34_109</name>
    <dbReference type="NCBI Taxonomy" id="1635277"/>
    <lineage>
        <taxon>Bacteria</taxon>
        <taxon>Bacteria division TA06</taxon>
    </lineage>
</organism>
<feature type="transmembrane region" description="Helical" evidence="1">
    <location>
        <begin position="253"/>
        <end position="271"/>
    </location>
</feature>
<dbReference type="InterPro" id="IPR037185">
    <property type="entry name" value="EmrE-like"/>
</dbReference>
<dbReference type="Gene3D" id="1.10.3730.20">
    <property type="match status" value="1"/>
</dbReference>